<organism evidence="2 3">
    <name type="scientific">Algoriphagus formosus</name>
    <dbReference type="NCBI Taxonomy" id="2007308"/>
    <lineage>
        <taxon>Bacteria</taxon>
        <taxon>Pseudomonadati</taxon>
        <taxon>Bacteroidota</taxon>
        <taxon>Cytophagia</taxon>
        <taxon>Cytophagales</taxon>
        <taxon>Cyclobacteriaceae</taxon>
        <taxon>Algoriphagus</taxon>
    </lineage>
</organism>
<sequence length="284" mass="32720">MLRLKSEIRSIADQISIDSLNYLFFDYPIVYYWDYEKNWGDSINKFIFESVLKIRVLSSNRIFNFKEREVISGIGSVLNSRLSNYSIWGSGFLSESHGLTSPPNKVLAVRGKLTQKKIKDQFGIDCQVLGDPGLLFKEFYNPDQKLEYPIGIIPHFKEMNEPIVLSIKKRFTSEINVIDPRIDIFEFANEVKKCEKILSSSLHGLILAESFGIPTIRVKISNRLIGGDFKFEDYYSGVSISHDEQCFLNSSERRDLIIVSEKASIKDLNYDSELLANVLREYVR</sequence>
<proteinExistence type="predicted"/>
<evidence type="ECO:0000313" key="3">
    <source>
        <dbReference type="Proteomes" id="UP000295438"/>
    </source>
</evidence>
<dbReference type="Proteomes" id="UP000295438">
    <property type="component" value="Unassembled WGS sequence"/>
</dbReference>
<feature type="domain" description="Polysaccharide pyruvyl transferase" evidence="1">
    <location>
        <begin position="106"/>
        <end position="218"/>
    </location>
</feature>
<keyword evidence="3" id="KW-1185">Reference proteome</keyword>
<comment type="caution">
    <text evidence="2">The sequence shown here is derived from an EMBL/GenBank/DDBJ whole genome shotgun (WGS) entry which is preliminary data.</text>
</comment>
<evidence type="ECO:0000259" key="1">
    <source>
        <dbReference type="Pfam" id="PF04230"/>
    </source>
</evidence>
<name>A0A4R5UVN3_9BACT</name>
<evidence type="ECO:0000313" key="2">
    <source>
        <dbReference type="EMBL" id="TDK43314.1"/>
    </source>
</evidence>
<accession>A0A4R5UVN3</accession>
<dbReference type="AlphaFoldDB" id="A0A4R5UVN3"/>
<dbReference type="EMBL" id="SMUW01000035">
    <property type="protein sequence ID" value="TDK43314.1"/>
    <property type="molecule type" value="Genomic_DNA"/>
</dbReference>
<gene>
    <name evidence="2" type="ORF">E1898_11935</name>
</gene>
<dbReference type="InterPro" id="IPR007345">
    <property type="entry name" value="Polysacch_pyruvyl_Trfase"/>
</dbReference>
<dbReference type="Pfam" id="PF04230">
    <property type="entry name" value="PS_pyruv_trans"/>
    <property type="match status" value="1"/>
</dbReference>
<reference evidence="2 3" key="1">
    <citation type="submission" date="2019-03" db="EMBL/GenBank/DDBJ databases">
        <title>Algoriphagus aquimaris sp. nov., isolated form marine sediment in Pohang, Korea.</title>
        <authorList>
            <person name="Kim J."/>
            <person name="Yoon S.-H."/>
            <person name="Lee S.-S."/>
        </authorList>
    </citation>
    <scope>NUCLEOTIDE SEQUENCE [LARGE SCALE GENOMIC DNA]</scope>
    <source>
        <strain evidence="2 3">F21</strain>
    </source>
</reference>
<protein>
    <recommendedName>
        <fullName evidence="1">Polysaccharide pyruvyl transferase domain-containing protein</fullName>
    </recommendedName>
</protein>